<dbReference type="EMBL" id="RHIB01000001">
    <property type="protein sequence ID" value="RNA69984.1"/>
    <property type="molecule type" value="Genomic_DNA"/>
</dbReference>
<dbReference type="Proteomes" id="UP000278746">
    <property type="component" value="Unassembled WGS sequence"/>
</dbReference>
<feature type="region of interest" description="Disordered" evidence="1">
    <location>
        <begin position="1"/>
        <end position="24"/>
    </location>
</feature>
<evidence type="ECO:0000256" key="1">
    <source>
        <dbReference type="SAM" id="MobiDB-lite"/>
    </source>
</evidence>
<accession>A0A3M7TYX3</accession>
<name>A0A3M7TYX3_9BACI</name>
<organism evidence="2 3">
    <name type="scientific">Alteribacter keqinensis</name>
    <dbReference type="NCBI Taxonomy" id="2483800"/>
    <lineage>
        <taxon>Bacteria</taxon>
        <taxon>Bacillati</taxon>
        <taxon>Bacillota</taxon>
        <taxon>Bacilli</taxon>
        <taxon>Bacillales</taxon>
        <taxon>Bacillaceae</taxon>
        <taxon>Alteribacter</taxon>
    </lineage>
</organism>
<reference evidence="2 3" key="1">
    <citation type="submission" date="2018-10" db="EMBL/GenBank/DDBJ databases">
        <title>Bacillus Keqinensis sp. nov., a moderately halophilic bacterium isolated from a saline-alkaline lake.</title>
        <authorList>
            <person name="Wang H."/>
        </authorList>
    </citation>
    <scope>NUCLEOTIDE SEQUENCE [LARGE SCALE GENOMIC DNA]</scope>
    <source>
        <strain evidence="2 3">KQ-3</strain>
    </source>
</reference>
<gene>
    <name evidence="2" type="ORF">EBO34_08650</name>
</gene>
<evidence type="ECO:0000313" key="2">
    <source>
        <dbReference type="EMBL" id="RNA69984.1"/>
    </source>
</evidence>
<evidence type="ECO:0000313" key="3">
    <source>
        <dbReference type="Proteomes" id="UP000278746"/>
    </source>
</evidence>
<dbReference type="AlphaFoldDB" id="A0A3M7TYX3"/>
<sequence length="83" mass="9393">MPETTVALGPGKTPQGTAEEACGHGHGKRRHVSFIHICNVCVKNSNNINEKNVNKILYNRQGEETELCGFFEFCRHLFNYPKM</sequence>
<proteinExistence type="predicted"/>
<comment type="caution">
    <text evidence="2">The sequence shown here is derived from an EMBL/GenBank/DDBJ whole genome shotgun (WGS) entry which is preliminary data.</text>
</comment>
<keyword evidence="3" id="KW-1185">Reference proteome</keyword>
<protein>
    <submittedName>
        <fullName evidence="2">Uncharacterized protein</fullName>
    </submittedName>
</protein>